<evidence type="ECO:0000313" key="4">
    <source>
        <dbReference type="Proteomes" id="UP001431209"/>
    </source>
</evidence>
<dbReference type="Proteomes" id="UP001431209">
    <property type="component" value="Unassembled WGS sequence"/>
</dbReference>
<dbReference type="InterPro" id="IPR039508">
    <property type="entry name" value="KASH5_EF-hand-like_dom"/>
</dbReference>
<dbReference type="EMBL" id="JAOPGA020001684">
    <property type="protein sequence ID" value="KAL0490397.1"/>
    <property type="molecule type" value="Genomic_DNA"/>
</dbReference>
<name>A0AAW2ZKL3_9EUKA</name>
<feature type="domain" description="EF-hand" evidence="2">
    <location>
        <begin position="7"/>
        <end position="42"/>
    </location>
</feature>
<dbReference type="Gene3D" id="1.10.238.10">
    <property type="entry name" value="EF-hand"/>
    <property type="match status" value="2"/>
</dbReference>
<dbReference type="Pfam" id="PF13499">
    <property type="entry name" value="EF-hand_7"/>
    <property type="match status" value="1"/>
</dbReference>
<evidence type="ECO:0000259" key="2">
    <source>
        <dbReference type="PROSITE" id="PS50222"/>
    </source>
</evidence>
<dbReference type="PROSITE" id="PS50222">
    <property type="entry name" value="EF_HAND_2"/>
    <property type="match status" value="2"/>
</dbReference>
<organism evidence="3 4">
    <name type="scientific">Acrasis kona</name>
    <dbReference type="NCBI Taxonomy" id="1008807"/>
    <lineage>
        <taxon>Eukaryota</taxon>
        <taxon>Discoba</taxon>
        <taxon>Heterolobosea</taxon>
        <taxon>Tetramitia</taxon>
        <taxon>Eutetramitia</taxon>
        <taxon>Acrasidae</taxon>
        <taxon>Acrasis</taxon>
    </lineage>
</organism>
<dbReference type="SMART" id="SM00054">
    <property type="entry name" value="EFh"/>
    <property type="match status" value="3"/>
</dbReference>
<feature type="domain" description="EF-hand" evidence="2">
    <location>
        <begin position="80"/>
        <end position="115"/>
    </location>
</feature>
<reference evidence="3 4" key="1">
    <citation type="submission" date="2024-03" db="EMBL/GenBank/DDBJ databases">
        <title>The Acrasis kona genome and developmental transcriptomes reveal deep origins of eukaryotic multicellular pathways.</title>
        <authorList>
            <person name="Sheikh S."/>
            <person name="Fu C.-J."/>
            <person name="Brown M.W."/>
            <person name="Baldauf S.L."/>
        </authorList>
    </citation>
    <scope>NUCLEOTIDE SEQUENCE [LARGE SCALE GENOMIC DNA]</scope>
    <source>
        <strain evidence="3 4">ATCC MYA-3509</strain>
    </source>
</reference>
<dbReference type="Pfam" id="PF14658">
    <property type="entry name" value="EF-hand_9"/>
    <property type="match status" value="1"/>
</dbReference>
<sequence length="152" mass="17061">MPKLSTDQLDEIQEAFNLYDRDGDGKIKIEELGTVMRACGRNPTNAEVKTFEEQADASGGGLVDFKTFVKVMENNKCKADDIEEVKDCFRIFDKDNTGFVPVQELRHVLTTLGEKLSNDEVDDLLRDAEVDDNGNINYATFVASLMPKKSFN</sequence>
<evidence type="ECO:0000313" key="3">
    <source>
        <dbReference type="EMBL" id="KAL0490397.1"/>
    </source>
</evidence>
<accession>A0AAW2ZKL3</accession>
<dbReference type="PANTHER" id="PTHR23048">
    <property type="entry name" value="MYOSIN LIGHT CHAIN 1, 3"/>
    <property type="match status" value="1"/>
</dbReference>
<dbReference type="InterPro" id="IPR002048">
    <property type="entry name" value="EF_hand_dom"/>
</dbReference>
<dbReference type="CDD" id="cd00051">
    <property type="entry name" value="EFh"/>
    <property type="match status" value="2"/>
</dbReference>
<dbReference type="GO" id="GO:0016460">
    <property type="term" value="C:myosin II complex"/>
    <property type="evidence" value="ECO:0007669"/>
    <property type="project" value="TreeGrafter"/>
</dbReference>
<dbReference type="FunFam" id="1.10.238.10:FF:000001">
    <property type="entry name" value="Calmodulin 1"/>
    <property type="match status" value="1"/>
</dbReference>
<keyword evidence="4" id="KW-1185">Reference proteome</keyword>
<gene>
    <name evidence="3" type="ORF">AKO1_003214</name>
</gene>
<dbReference type="GO" id="GO:0005509">
    <property type="term" value="F:calcium ion binding"/>
    <property type="evidence" value="ECO:0007669"/>
    <property type="project" value="InterPro"/>
</dbReference>
<evidence type="ECO:0000256" key="1">
    <source>
        <dbReference type="ARBA" id="ARBA00022737"/>
    </source>
</evidence>
<proteinExistence type="predicted"/>
<dbReference type="InterPro" id="IPR050230">
    <property type="entry name" value="CALM/Myosin/TropC-like"/>
</dbReference>
<dbReference type="AlphaFoldDB" id="A0AAW2ZKL3"/>
<dbReference type="InterPro" id="IPR011992">
    <property type="entry name" value="EF-hand-dom_pair"/>
</dbReference>
<keyword evidence="1" id="KW-0677">Repeat</keyword>
<protein>
    <submittedName>
        <fullName evidence="3">Calmodulin</fullName>
    </submittedName>
</protein>
<comment type="caution">
    <text evidence="3">The sequence shown here is derived from an EMBL/GenBank/DDBJ whole genome shotgun (WGS) entry which is preliminary data.</text>
</comment>
<dbReference type="SUPFAM" id="SSF47473">
    <property type="entry name" value="EF-hand"/>
    <property type="match status" value="1"/>
</dbReference>
<dbReference type="PANTHER" id="PTHR23048:SF0">
    <property type="entry name" value="CALMODULIN LIKE 3"/>
    <property type="match status" value="1"/>
</dbReference>